<evidence type="ECO:0000256" key="6">
    <source>
        <dbReference type="ARBA" id="ARBA00022777"/>
    </source>
</evidence>
<dbReference type="PANTHER" id="PTHR43065:SF42">
    <property type="entry name" value="TWO-COMPONENT SENSOR PPRA"/>
    <property type="match status" value="1"/>
</dbReference>
<dbReference type="InterPro" id="IPR003594">
    <property type="entry name" value="HATPase_dom"/>
</dbReference>
<dbReference type="CDD" id="cd00082">
    <property type="entry name" value="HisKA"/>
    <property type="match status" value="1"/>
</dbReference>
<evidence type="ECO:0000256" key="5">
    <source>
        <dbReference type="ARBA" id="ARBA00022741"/>
    </source>
</evidence>
<dbReference type="SMART" id="SM00086">
    <property type="entry name" value="PAC"/>
    <property type="match status" value="2"/>
</dbReference>
<evidence type="ECO:0000256" key="10">
    <source>
        <dbReference type="SAM" id="Phobius"/>
    </source>
</evidence>
<keyword evidence="7" id="KW-0067">ATP-binding</keyword>
<evidence type="ECO:0000313" key="15">
    <source>
        <dbReference type="EMBL" id="MBT0663659.1"/>
    </source>
</evidence>
<dbReference type="PRINTS" id="PR00344">
    <property type="entry name" value="BCTRLSENSOR"/>
</dbReference>
<dbReference type="InterPro" id="IPR013655">
    <property type="entry name" value="PAS_fold_3"/>
</dbReference>
<dbReference type="InterPro" id="IPR036890">
    <property type="entry name" value="HATPase_C_sf"/>
</dbReference>
<evidence type="ECO:0000256" key="2">
    <source>
        <dbReference type="ARBA" id="ARBA00012438"/>
    </source>
</evidence>
<feature type="domain" description="PAS" evidence="13">
    <location>
        <begin position="330"/>
        <end position="400"/>
    </location>
</feature>
<sequence length="965" mass="107718">MSNTPKHPFIKQLITGVMLLNLVVAVIILFSLAQSKHRYDERAAVTTQNLTQVLDEALSGIIAHVDVAILAVVDEAERQLASGAIDEIQFNNFIIREKSRLPELIAFRATDASGDAIYGPKASPVKTTSLAQRDYFAYLRDNPKAGLVISKPLVGGISGKWMVVFSRRVNRPDGAFAGLVYAGVPLDHLTKTFSKLNVGKNGVISLIDSEFSLVARYPDLKNVERGTGQKVASKQFIELIEAGKTIGTYTAKSSIDSLVRIYSFRTIALSHPFYIFVGLATSDYLAEWHTEIWVMSLFMSIFLFISVIATRLVLRQWKANKKSKDEIAEHKTMLEQILDTASVAIFLVDLKGKIIHANKQMAEMFACSITDLYGMEYVDLVHPSERVIGRKRMLDLLESKVQSVDLERYYLRMDGKEFWGHLSGRRFYDIQGNELGLIGVIADINERKVAEEALKKSENQLSMVLQGSQLGFWDWNIISGEVKRNSRWAEMIGFTLEEIEFTVGNWDTLIHEDDRALAWQSINDHLAGITPMHAVEYRMRCKDGQWKWIRDRAMVVEYSLDGQPTRMCGTHEDITQQKMAEEERNNLEKQLLHAQKLESLGVLAGGIAHDFNNILMAILGNADLALMRINKESPATENLHKIEQAAARAADLAKQMLAYSGKGKFVVENIDLNLILEGMLHMLEVSISKKAVLRFNLHHDLPAVEADATQIRQIVMNLVINASEAIGDKSGVISISTGCIDCDKDYLKSAWLNTDIPEGRYVYFEVSDSGCGMDKETQSKLFDPFFTTKFTGRGLGMAAVQGIVRGHKGAIKVYSEPNNGSSFKVLLPVCTEVARQQVVDAGTVEFKGEGTILLVDDEETILDVGSQMIKELGFSAITAIDGRDAIERFKSQQGLFCVILDLTMPHMDGEQTFRELRIIDPSVKVVISSGYSEYEVTQKFAGKGLAGFIQKPFKLSTLKEVLQRI</sequence>
<dbReference type="InterPro" id="IPR000700">
    <property type="entry name" value="PAS-assoc_C"/>
</dbReference>
<evidence type="ECO:0000256" key="7">
    <source>
        <dbReference type="ARBA" id="ARBA00022840"/>
    </source>
</evidence>
<keyword evidence="5" id="KW-0547">Nucleotide-binding</keyword>
<dbReference type="GO" id="GO:0000155">
    <property type="term" value="F:phosphorelay sensor kinase activity"/>
    <property type="evidence" value="ECO:0007669"/>
    <property type="project" value="InterPro"/>
</dbReference>
<dbReference type="Pfam" id="PF02518">
    <property type="entry name" value="HATPase_c"/>
    <property type="match status" value="1"/>
</dbReference>
<dbReference type="Gene3D" id="3.40.50.2300">
    <property type="match status" value="1"/>
</dbReference>
<dbReference type="PROSITE" id="PS50112">
    <property type="entry name" value="PAS"/>
    <property type="match status" value="1"/>
</dbReference>
<dbReference type="CDD" id="cd12914">
    <property type="entry name" value="PDC1_DGC_like"/>
    <property type="match status" value="1"/>
</dbReference>
<feature type="transmembrane region" description="Helical" evidence="10">
    <location>
        <begin position="12"/>
        <end position="33"/>
    </location>
</feature>
<dbReference type="EMBL" id="JAHCVJ010000001">
    <property type="protein sequence ID" value="MBT0663659.1"/>
    <property type="molecule type" value="Genomic_DNA"/>
</dbReference>
<feature type="transmembrane region" description="Helical" evidence="10">
    <location>
        <begin position="292"/>
        <end position="314"/>
    </location>
</feature>
<dbReference type="InterPro" id="IPR001789">
    <property type="entry name" value="Sig_transdc_resp-reg_receiver"/>
</dbReference>
<evidence type="ECO:0000256" key="8">
    <source>
        <dbReference type="ARBA" id="ARBA00023012"/>
    </source>
</evidence>
<dbReference type="Pfam" id="PF08447">
    <property type="entry name" value="PAS_3"/>
    <property type="match status" value="1"/>
</dbReference>
<dbReference type="PROSITE" id="PS50109">
    <property type="entry name" value="HIS_KIN"/>
    <property type="match status" value="1"/>
</dbReference>
<evidence type="ECO:0000256" key="1">
    <source>
        <dbReference type="ARBA" id="ARBA00000085"/>
    </source>
</evidence>
<dbReference type="InterPro" id="IPR036097">
    <property type="entry name" value="HisK_dim/P_sf"/>
</dbReference>
<dbReference type="InterPro" id="IPR005467">
    <property type="entry name" value="His_kinase_dom"/>
</dbReference>
<comment type="catalytic activity">
    <reaction evidence="1">
        <text>ATP + protein L-histidine = ADP + protein N-phospho-L-histidine.</text>
        <dbReference type="EC" id="2.7.13.3"/>
    </reaction>
</comment>
<dbReference type="InterPro" id="IPR011006">
    <property type="entry name" value="CheY-like_superfamily"/>
</dbReference>
<dbReference type="SMART" id="SM00091">
    <property type="entry name" value="PAS"/>
    <property type="match status" value="2"/>
</dbReference>
<dbReference type="NCBIfam" id="TIGR00229">
    <property type="entry name" value="sensory_box"/>
    <property type="match status" value="2"/>
</dbReference>
<organism evidence="15 16">
    <name type="scientific">Geoanaerobacter pelophilus</name>
    <dbReference type="NCBI Taxonomy" id="60036"/>
    <lineage>
        <taxon>Bacteria</taxon>
        <taxon>Pseudomonadati</taxon>
        <taxon>Thermodesulfobacteriota</taxon>
        <taxon>Desulfuromonadia</taxon>
        <taxon>Geobacterales</taxon>
        <taxon>Geobacteraceae</taxon>
        <taxon>Geoanaerobacter</taxon>
    </lineage>
</organism>
<dbReference type="SMART" id="SM00448">
    <property type="entry name" value="REC"/>
    <property type="match status" value="1"/>
</dbReference>
<dbReference type="PANTHER" id="PTHR43065">
    <property type="entry name" value="SENSOR HISTIDINE KINASE"/>
    <property type="match status" value="1"/>
</dbReference>
<dbReference type="SMART" id="SM00387">
    <property type="entry name" value="HATPase_c"/>
    <property type="match status" value="1"/>
</dbReference>
<proteinExistence type="predicted"/>
<keyword evidence="10" id="KW-0812">Transmembrane</keyword>
<evidence type="ECO:0000259" key="12">
    <source>
        <dbReference type="PROSITE" id="PS50110"/>
    </source>
</evidence>
<dbReference type="Proteomes" id="UP000811899">
    <property type="component" value="Unassembled WGS sequence"/>
</dbReference>
<keyword evidence="10" id="KW-1133">Transmembrane helix</keyword>
<dbReference type="InterPro" id="IPR001610">
    <property type="entry name" value="PAC"/>
</dbReference>
<dbReference type="GO" id="GO:0005524">
    <property type="term" value="F:ATP binding"/>
    <property type="evidence" value="ECO:0007669"/>
    <property type="project" value="UniProtKB-KW"/>
</dbReference>
<dbReference type="InterPro" id="IPR035965">
    <property type="entry name" value="PAS-like_dom_sf"/>
</dbReference>
<dbReference type="SUPFAM" id="SSF47384">
    <property type="entry name" value="Homodimeric domain of signal transducing histidine kinase"/>
    <property type="match status" value="1"/>
</dbReference>
<keyword evidence="3 9" id="KW-0597">Phosphoprotein</keyword>
<dbReference type="InterPro" id="IPR000014">
    <property type="entry name" value="PAS"/>
</dbReference>
<evidence type="ECO:0000256" key="3">
    <source>
        <dbReference type="ARBA" id="ARBA00022553"/>
    </source>
</evidence>
<keyword evidence="16" id="KW-1185">Reference proteome</keyword>
<dbReference type="Pfam" id="PF00989">
    <property type="entry name" value="PAS"/>
    <property type="match status" value="1"/>
</dbReference>
<feature type="modified residue" description="4-aspartylphosphate" evidence="9">
    <location>
        <position position="901"/>
    </location>
</feature>
<dbReference type="Gene3D" id="1.10.287.130">
    <property type="match status" value="1"/>
</dbReference>
<dbReference type="EC" id="2.7.13.3" evidence="2"/>
<dbReference type="CDD" id="cd00130">
    <property type="entry name" value="PAS"/>
    <property type="match status" value="2"/>
</dbReference>
<dbReference type="InterPro" id="IPR004358">
    <property type="entry name" value="Sig_transdc_His_kin-like_C"/>
</dbReference>
<dbReference type="InterPro" id="IPR003661">
    <property type="entry name" value="HisK_dim/P_dom"/>
</dbReference>
<evidence type="ECO:0000256" key="4">
    <source>
        <dbReference type="ARBA" id="ARBA00022679"/>
    </source>
</evidence>
<feature type="domain" description="Histidine kinase" evidence="11">
    <location>
        <begin position="606"/>
        <end position="831"/>
    </location>
</feature>
<dbReference type="InterPro" id="IPR013767">
    <property type="entry name" value="PAS_fold"/>
</dbReference>
<dbReference type="CDD" id="cd12915">
    <property type="entry name" value="PDC2_DGC_like"/>
    <property type="match status" value="1"/>
</dbReference>
<accession>A0AAW4KZ52</accession>
<evidence type="ECO:0000313" key="16">
    <source>
        <dbReference type="Proteomes" id="UP000811899"/>
    </source>
</evidence>
<dbReference type="SUPFAM" id="SSF55785">
    <property type="entry name" value="PYP-like sensor domain (PAS domain)"/>
    <property type="match status" value="2"/>
</dbReference>
<dbReference type="Gene3D" id="3.30.450.20">
    <property type="entry name" value="PAS domain"/>
    <property type="match status" value="4"/>
</dbReference>
<feature type="domain" description="Response regulatory" evidence="12">
    <location>
        <begin position="851"/>
        <end position="965"/>
    </location>
</feature>
<gene>
    <name evidence="15" type="ORF">KI809_05020</name>
</gene>
<comment type="caution">
    <text evidence="15">The sequence shown here is derived from an EMBL/GenBank/DDBJ whole genome shotgun (WGS) entry which is preliminary data.</text>
</comment>
<feature type="domain" description="PAC" evidence="14">
    <location>
        <begin position="404"/>
        <end position="456"/>
    </location>
</feature>
<dbReference type="RefSeq" id="WP_214170379.1">
    <property type="nucleotide sequence ID" value="NZ_JAHCVJ010000001.1"/>
</dbReference>
<dbReference type="SUPFAM" id="SSF52172">
    <property type="entry name" value="CheY-like"/>
    <property type="match status" value="1"/>
</dbReference>
<evidence type="ECO:0000259" key="14">
    <source>
        <dbReference type="PROSITE" id="PS50113"/>
    </source>
</evidence>
<dbReference type="PROSITE" id="PS50113">
    <property type="entry name" value="PAC"/>
    <property type="match status" value="2"/>
</dbReference>
<keyword evidence="4" id="KW-0808">Transferase</keyword>
<evidence type="ECO:0000259" key="13">
    <source>
        <dbReference type="PROSITE" id="PS50112"/>
    </source>
</evidence>
<feature type="domain" description="PAC" evidence="14">
    <location>
        <begin position="533"/>
        <end position="586"/>
    </location>
</feature>
<dbReference type="AlphaFoldDB" id="A0AAW4KZ52"/>
<dbReference type="SUPFAM" id="SSF55874">
    <property type="entry name" value="ATPase domain of HSP90 chaperone/DNA topoisomerase II/histidine kinase"/>
    <property type="match status" value="1"/>
</dbReference>
<keyword evidence="10" id="KW-0472">Membrane</keyword>
<keyword evidence="6" id="KW-0418">Kinase</keyword>
<keyword evidence="8" id="KW-0902">Two-component regulatory system</keyword>
<evidence type="ECO:0000259" key="11">
    <source>
        <dbReference type="PROSITE" id="PS50109"/>
    </source>
</evidence>
<evidence type="ECO:0000256" key="9">
    <source>
        <dbReference type="PROSITE-ProRule" id="PRU00169"/>
    </source>
</evidence>
<dbReference type="PROSITE" id="PS50110">
    <property type="entry name" value="RESPONSE_REGULATORY"/>
    <property type="match status" value="1"/>
</dbReference>
<reference evidence="15 16" key="1">
    <citation type="submission" date="2021-05" db="EMBL/GenBank/DDBJ databases">
        <title>The draft genome of Geobacter pelophilus DSM 12255.</title>
        <authorList>
            <person name="Xu Z."/>
            <person name="Masuda Y."/>
            <person name="Itoh H."/>
            <person name="Senoo K."/>
        </authorList>
    </citation>
    <scope>NUCLEOTIDE SEQUENCE [LARGE SCALE GENOMIC DNA]</scope>
    <source>
        <strain evidence="15 16">DSM 12255</strain>
    </source>
</reference>
<dbReference type="Pfam" id="PF00072">
    <property type="entry name" value="Response_reg"/>
    <property type="match status" value="1"/>
</dbReference>
<dbReference type="GO" id="GO:0006355">
    <property type="term" value="P:regulation of DNA-templated transcription"/>
    <property type="evidence" value="ECO:0007669"/>
    <property type="project" value="InterPro"/>
</dbReference>
<protein>
    <recommendedName>
        <fullName evidence="2">histidine kinase</fullName>
        <ecNumber evidence="2">2.7.13.3</ecNumber>
    </recommendedName>
</protein>
<name>A0AAW4KZ52_9BACT</name>
<dbReference type="Gene3D" id="3.30.565.10">
    <property type="entry name" value="Histidine kinase-like ATPase, C-terminal domain"/>
    <property type="match status" value="1"/>
</dbReference>